<dbReference type="PANTHER" id="PTHR43244">
    <property type="match status" value="1"/>
</dbReference>
<evidence type="ECO:0000313" key="3">
    <source>
        <dbReference type="EMBL" id="MBB4966243.1"/>
    </source>
</evidence>
<reference evidence="3 4" key="1">
    <citation type="submission" date="2020-08" db="EMBL/GenBank/DDBJ databases">
        <title>Sequencing the genomes of 1000 actinobacteria strains.</title>
        <authorList>
            <person name="Klenk H.-P."/>
        </authorList>
    </citation>
    <scope>NUCLEOTIDE SEQUENCE [LARGE SCALE GENOMIC DNA]</scope>
    <source>
        <strain evidence="3 4">DSM 45084</strain>
    </source>
</reference>
<dbReference type="AlphaFoldDB" id="A0A7W7WX47"/>
<feature type="domain" description="Luciferase-like" evidence="2">
    <location>
        <begin position="3"/>
        <end position="147"/>
    </location>
</feature>
<dbReference type="GO" id="GO:0016705">
    <property type="term" value="F:oxidoreductase activity, acting on paired donors, with incorporation or reduction of molecular oxygen"/>
    <property type="evidence" value="ECO:0007669"/>
    <property type="project" value="InterPro"/>
</dbReference>
<evidence type="ECO:0000256" key="1">
    <source>
        <dbReference type="ARBA" id="ARBA00023002"/>
    </source>
</evidence>
<dbReference type="InterPro" id="IPR011251">
    <property type="entry name" value="Luciferase-like_dom"/>
</dbReference>
<evidence type="ECO:0000313" key="4">
    <source>
        <dbReference type="Proteomes" id="UP000542674"/>
    </source>
</evidence>
<dbReference type="PANTHER" id="PTHR43244:SF1">
    <property type="entry name" value="5,10-METHYLENETETRAHYDROMETHANOPTERIN REDUCTASE"/>
    <property type="match status" value="1"/>
</dbReference>
<accession>A0A7W7WX47</accession>
<dbReference type="EMBL" id="JACHJS010000001">
    <property type="protein sequence ID" value="MBB4966243.1"/>
    <property type="molecule type" value="Genomic_DNA"/>
</dbReference>
<keyword evidence="4" id="KW-1185">Reference proteome</keyword>
<dbReference type="Pfam" id="PF00296">
    <property type="entry name" value="Bac_luciferase"/>
    <property type="match status" value="1"/>
</dbReference>
<dbReference type="InterPro" id="IPR036661">
    <property type="entry name" value="Luciferase-like_sf"/>
</dbReference>
<dbReference type="Gene3D" id="3.20.20.30">
    <property type="entry name" value="Luciferase-like domain"/>
    <property type="match status" value="1"/>
</dbReference>
<sequence>MRGPRSFRLAGEIADGVHHALSYTYRAYRYLVDNVRIGAERAGRDWRTLDIGAWVVFAVGHDGEAAKRAARAVVALYASSMSDERLMRNGVDPGSLAEAVAAVGAGDLRRAYDLTPVEVAQRLSVAGTPAECVGKIADEIARAGVDHLILAVTDADLVRVLCGLELPGVLGVRDQLRLVHKHVMPAFDRHGLL</sequence>
<protein>
    <submittedName>
        <fullName evidence="3">Alkanesulfonate monooxygenase SsuD/methylene tetrahydromethanopterin reductase-like flavin-dependent oxidoreductase (Luciferase family)</fullName>
    </submittedName>
</protein>
<dbReference type="Proteomes" id="UP000542674">
    <property type="component" value="Unassembled WGS sequence"/>
</dbReference>
<dbReference type="SUPFAM" id="SSF51679">
    <property type="entry name" value="Bacterial luciferase-like"/>
    <property type="match status" value="1"/>
</dbReference>
<proteinExistence type="predicted"/>
<dbReference type="InterPro" id="IPR050564">
    <property type="entry name" value="F420-G6PD/mer"/>
</dbReference>
<evidence type="ECO:0000259" key="2">
    <source>
        <dbReference type="Pfam" id="PF00296"/>
    </source>
</evidence>
<keyword evidence="1" id="KW-0560">Oxidoreductase</keyword>
<gene>
    <name evidence="3" type="ORF">F4559_003602</name>
</gene>
<organism evidence="3 4">
    <name type="scientific">Saccharothrix violaceirubra</name>
    <dbReference type="NCBI Taxonomy" id="413306"/>
    <lineage>
        <taxon>Bacteria</taxon>
        <taxon>Bacillati</taxon>
        <taxon>Actinomycetota</taxon>
        <taxon>Actinomycetes</taxon>
        <taxon>Pseudonocardiales</taxon>
        <taxon>Pseudonocardiaceae</taxon>
        <taxon>Saccharothrix</taxon>
    </lineage>
</organism>
<name>A0A7W7WX47_9PSEU</name>
<dbReference type="GO" id="GO:0004497">
    <property type="term" value="F:monooxygenase activity"/>
    <property type="evidence" value="ECO:0007669"/>
    <property type="project" value="UniProtKB-KW"/>
</dbReference>
<comment type="caution">
    <text evidence="3">The sequence shown here is derived from an EMBL/GenBank/DDBJ whole genome shotgun (WGS) entry which is preliminary data.</text>
</comment>
<keyword evidence="3" id="KW-0503">Monooxygenase</keyword>